<dbReference type="InterPro" id="IPR036716">
    <property type="entry name" value="Pest_crys_N_sf"/>
</dbReference>
<dbReference type="Proteomes" id="UP000007797">
    <property type="component" value="Unassembled WGS sequence"/>
</dbReference>
<name>F4PTT0_CACFS</name>
<protein>
    <submittedName>
        <fullName evidence="1">N-terminal delta endotoxin domain-containing protein</fullName>
    </submittedName>
</protein>
<dbReference type="EMBL" id="GL883010">
    <property type="protein sequence ID" value="EGG20909.1"/>
    <property type="molecule type" value="Genomic_DNA"/>
</dbReference>
<dbReference type="GeneID" id="14873796"/>
<reference evidence="2" key="1">
    <citation type="journal article" date="2011" name="Genome Res.">
        <title>Phylogeny-wide analysis of social amoeba genomes highlights ancient origins for complex intercellular communication.</title>
        <authorList>
            <person name="Heidel A.J."/>
            <person name="Lawal H.M."/>
            <person name="Felder M."/>
            <person name="Schilde C."/>
            <person name="Helps N.R."/>
            <person name="Tunggal B."/>
            <person name="Rivero F."/>
            <person name="John U."/>
            <person name="Schleicher M."/>
            <person name="Eichinger L."/>
            <person name="Platzer M."/>
            <person name="Noegel A.A."/>
            <person name="Schaap P."/>
            <person name="Gloeckner G."/>
        </authorList>
    </citation>
    <scope>NUCLEOTIDE SEQUENCE [LARGE SCALE GENOMIC DNA]</scope>
    <source>
        <strain evidence="2">SH3</strain>
    </source>
</reference>
<evidence type="ECO:0000313" key="1">
    <source>
        <dbReference type="EMBL" id="EGG20909.1"/>
    </source>
</evidence>
<dbReference type="PANTHER" id="PTHR35598">
    <property type="entry name" value="ENDOTOXIN_N DOMAIN-CONTAINING PROTEIN"/>
    <property type="match status" value="1"/>
</dbReference>
<evidence type="ECO:0000313" key="2">
    <source>
        <dbReference type="Proteomes" id="UP000007797"/>
    </source>
</evidence>
<keyword evidence="2" id="KW-1185">Reference proteome</keyword>
<accession>F4PTT0</accession>
<dbReference type="KEGG" id="dfa:DFA_00776"/>
<dbReference type="PANTHER" id="PTHR35598:SF4">
    <property type="entry name" value="PESTICIDAL CRYSTAL PROTEIN N-TERMINAL DOMAIN-CONTAINING PROTEIN"/>
    <property type="match status" value="1"/>
</dbReference>
<dbReference type="Gene3D" id="1.20.190.10">
    <property type="entry name" value="Pesticidal crystal protein, N-terminal domain"/>
    <property type="match status" value="1"/>
</dbReference>
<gene>
    <name evidence="1" type="ORF">DFA_00776</name>
</gene>
<dbReference type="GO" id="GO:0090729">
    <property type="term" value="F:toxin activity"/>
    <property type="evidence" value="ECO:0007669"/>
    <property type="project" value="InterPro"/>
</dbReference>
<dbReference type="SUPFAM" id="SSF56849">
    <property type="entry name" value="delta-Endotoxin (insectocide), N-terminal domain"/>
    <property type="match status" value="1"/>
</dbReference>
<sequence length="387" mass="43501">MSALYEKIEELIEEELEKAEVDRCSLMFKDCRNRGNNFNDLLTLFTDRQQMKQGLKIDRSAKHRVEPPAKLQNLDDDNLLQMIRSEFMDYRDSLEGAIINMSDTNYIKILGNVLSMTFLLYSVLMRDACLQGKAWGLPDKYVDGDGGSVKSLKQILHDQTQSFHDSIANGSAQYSDQLNHISYSSPIHDYPDNAYKLYGMMNELDFIEYPNVVERVDSTSSIFLVPYDGTPKTFKLNFTGGSSSNSFCAVNPHHDTVSGNQAGLFLDGYEKKQPAYFTLVPQGTFFGIVSIKLATYSYYDFHITIDCNSPGFTTTFDSSDQNNGSIFRASYPYFPYASDSQKKVSLAFTSPSVNCSYAPFLSFSLNADDIQLTSIEATIVPIPSSKL</sequence>
<dbReference type="RefSeq" id="XP_004358759.1">
    <property type="nucleotide sequence ID" value="XM_004358702.1"/>
</dbReference>
<proteinExistence type="predicted"/>
<organism evidence="1 2">
    <name type="scientific">Cavenderia fasciculata</name>
    <name type="common">Slime mold</name>
    <name type="synonym">Dictyostelium fasciculatum</name>
    <dbReference type="NCBI Taxonomy" id="261658"/>
    <lineage>
        <taxon>Eukaryota</taxon>
        <taxon>Amoebozoa</taxon>
        <taxon>Evosea</taxon>
        <taxon>Eumycetozoa</taxon>
        <taxon>Dictyostelia</taxon>
        <taxon>Acytosteliales</taxon>
        <taxon>Cavenderiaceae</taxon>
        <taxon>Cavenderia</taxon>
    </lineage>
</organism>
<dbReference type="AlphaFoldDB" id="F4PTT0"/>